<name>A0A1E1WKT6_PECGO</name>
<evidence type="ECO:0000313" key="2">
    <source>
        <dbReference type="EMBL" id="JAT87624.1"/>
    </source>
</evidence>
<reference evidence="2" key="1">
    <citation type="submission" date="2015-09" db="EMBL/GenBank/DDBJ databases">
        <title>De novo assembly of Pectinophora gossypiella (Pink Bollworm) gut transcriptome.</title>
        <authorList>
            <person name="Tassone E.E."/>
        </authorList>
    </citation>
    <scope>NUCLEOTIDE SEQUENCE</scope>
</reference>
<sequence length="131" mass="14514">MDQKAIVKLCKELGCCDACALRYIGLKNPAAYENSPQFILKYLDQDHHANSQTQSTDNPSDTTSTVPEENGLDNGPTPPSKRRKVDTCISCIGVLQPWSWDQCCEMVKEQLDKKRYVCPTFACALSAPLAT</sequence>
<gene>
    <name evidence="2" type="ORF">g.2232</name>
</gene>
<dbReference type="Gene3D" id="1.10.10.2050">
    <property type="match status" value="1"/>
</dbReference>
<dbReference type="OrthoDB" id="271937at2759"/>
<evidence type="ECO:0000256" key="1">
    <source>
        <dbReference type="SAM" id="MobiDB-lite"/>
    </source>
</evidence>
<dbReference type="EMBL" id="GDQN01003430">
    <property type="protein sequence ID" value="JAT87624.1"/>
    <property type="molecule type" value="Transcribed_RNA"/>
</dbReference>
<organism evidence="2">
    <name type="scientific">Pectinophora gossypiella</name>
    <name type="common">Cotton pink bollworm</name>
    <name type="synonym">Depressaria gossypiella</name>
    <dbReference type="NCBI Taxonomy" id="13191"/>
    <lineage>
        <taxon>Eukaryota</taxon>
        <taxon>Metazoa</taxon>
        <taxon>Ecdysozoa</taxon>
        <taxon>Arthropoda</taxon>
        <taxon>Hexapoda</taxon>
        <taxon>Insecta</taxon>
        <taxon>Pterygota</taxon>
        <taxon>Neoptera</taxon>
        <taxon>Endopterygota</taxon>
        <taxon>Lepidoptera</taxon>
        <taxon>Glossata</taxon>
        <taxon>Ditrysia</taxon>
        <taxon>Gelechioidea</taxon>
        <taxon>Gelechiidae</taxon>
        <taxon>Apatetrinae</taxon>
        <taxon>Pectinophora</taxon>
    </lineage>
</organism>
<feature type="compositionally biased region" description="Polar residues" evidence="1">
    <location>
        <begin position="50"/>
        <end position="67"/>
    </location>
</feature>
<proteinExistence type="predicted"/>
<feature type="region of interest" description="Disordered" evidence="1">
    <location>
        <begin position="49"/>
        <end position="84"/>
    </location>
</feature>
<feature type="non-terminal residue" evidence="2">
    <location>
        <position position="131"/>
    </location>
</feature>
<protein>
    <submittedName>
        <fullName evidence="2">Uncharacterized protein</fullName>
    </submittedName>
</protein>
<accession>A0A1E1WKT6</accession>
<dbReference type="AlphaFoldDB" id="A0A1E1WKT6"/>